<protein>
    <submittedName>
        <fullName evidence="9">VWA domain-containing protein</fullName>
    </submittedName>
</protein>
<feature type="domain" description="VWFA" evidence="8">
    <location>
        <begin position="86"/>
        <end position="256"/>
    </location>
</feature>
<feature type="transmembrane region" description="Helical" evidence="6">
    <location>
        <begin position="434"/>
        <end position="452"/>
    </location>
</feature>
<keyword evidence="7" id="KW-0732">Signal</keyword>
<comment type="subcellular location">
    <subcellularLocation>
        <location evidence="1">Cell membrane</location>
        <topology evidence="1">Multi-pass membrane protein</topology>
    </subcellularLocation>
</comment>
<feature type="chain" id="PRO_5020431841" evidence="7">
    <location>
        <begin position="25"/>
        <end position="638"/>
    </location>
</feature>
<evidence type="ECO:0000256" key="7">
    <source>
        <dbReference type="SAM" id="SignalP"/>
    </source>
</evidence>
<dbReference type="Proteomes" id="UP000295198">
    <property type="component" value="Unassembled WGS sequence"/>
</dbReference>
<dbReference type="EMBL" id="SDKM01000015">
    <property type="protein sequence ID" value="RYP85670.1"/>
    <property type="molecule type" value="Genomic_DNA"/>
</dbReference>
<dbReference type="InterPro" id="IPR036465">
    <property type="entry name" value="vWFA_dom_sf"/>
</dbReference>
<accession>A0A4Q4ZCA3</accession>
<dbReference type="SMART" id="SM00327">
    <property type="entry name" value="VWA"/>
    <property type="match status" value="1"/>
</dbReference>
<organism evidence="9 10">
    <name type="scientific">Nocardioides guangzhouensis</name>
    <dbReference type="NCBI Taxonomy" id="2497878"/>
    <lineage>
        <taxon>Bacteria</taxon>
        <taxon>Bacillati</taxon>
        <taxon>Actinomycetota</taxon>
        <taxon>Actinomycetes</taxon>
        <taxon>Propionibacteriales</taxon>
        <taxon>Nocardioidaceae</taxon>
        <taxon>Nocardioides</taxon>
    </lineage>
</organism>
<evidence type="ECO:0000313" key="10">
    <source>
        <dbReference type="Proteomes" id="UP000295198"/>
    </source>
</evidence>
<keyword evidence="5 6" id="KW-0472">Membrane</keyword>
<evidence type="ECO:0000259" key="8">
    <source>
        <dbReference type="PROSITE" id="PS50234"/>
    </source>
</evidence>
<feature type="transmembrane region" description="Helical" evidence="6">
    <location>
        <begin position="318"/>
        <end position="339"/>
    </location>
</feature>
<name>A0A4Q4ZCA3_9ACTN</name>
<dbReference type="Gene3D" id="1.20.81.30">
    <property type="entry name" value="Type II secretion system (T2SS), domain F"/>
    <property type="match status" value="1"/>
</dbReference>
<keyword evidence="4 6" id="KW-1133">Transmembrane helix</keyword>
<sequence>MRRIAIALVAALAVLSYGGQSAYADDGTGLSIGHVEPGDDNTIQVLVSVPADADVDPSDITVSIGDAVLDSSAERAGTTSNNVRRTTVIAFDTSDSMSKNGRIDAARAAATTFLASAPKDVYVGIVTFDREVETVLAPTTDRDAAQEVVDGLELASQTRLNDGVIEAVAQAGTEGQRRILVLSDGRDTSKTPESDVTAAIKDADVAVDVVALDQSGSSLAPLRAMSDAGSGSVIAADADALESAFAAEADALARQVLVTATLPSEVTGNEATVTVAATVDGRPTTASSYAVIRNPDDGAGATVASSSDGAALTITRPMMFGGLLAMGLGLLVLVTALLVPKRSASTAEQRILAYGAAGGGDGSATHRSEAPQALDQAKDAAAKVLKRNTGLEQKINQRLEAAGSALKPAEWLLIHSAVTVVGGLVGMLLGGGNFLLLLAGAAVGWLLPKLWLARKRKRRLKAFNSQLSDTLQLIAGSLSAGMSLAQSIDTVVREGQEPVSGEFKRVLVETRLGVSIDDALEGIAQRLESADFAWVVMAIRIQRQVGGNLAELLTTVAGTLRERDYLRRQIRSLAAEGRLSAYILAALPPGIAVFLLMTRYEYIAPLFTTGMGFVLLAGAAVLLGMAGFLMSRIVKVEV</sequence>
<dbReference type="PROSITE" id="PS50234">
    <property type="entry name" value="VWFA"/>
    <property type="match status" value="1"/>
</dbReference>
<comment type="caution">
    <text evidence="9">The sequence shown here is derived from an EMBL/GenBank/DDBJ whole genome shotgun (WGS) entry which is preliminary data.</text>
</comment>
<dbReference type="PANTHER" id="PTHR35007:SF1">
    <property type="entry name" value="PILUS ASSEMBLY PROTEIN"/>
    <property type="match status" value="1"/>
</dbReference>
<dbReference type="AlphaFoldDB" id="A0A4Q4ZCA3"/>
<dbReference type="OrthoDB" id="597333at2"/>
<evidence type="ECO:0000256" key="1">
    <source>
        <dbReference type="ARBA" id="ARBA00004651"/>
    </source>
</evidence>
<keyword evidence="3 6" id="KW-0812">Transmembrane</keyword>
<evidence type="ECO:0000256" key="2">
    <source>
        <dbReference type="ARBA" id="ARBA00022475"/>
    </source>
</evidence>
<dbReference type="PANTHER" id="PTHR35007">
    <property type="entry name" value="INTEGRAL MEMBRANE PROTEIN-RELATED"/>
    <property type="match status" value="1"/>
</dbReference>
<dbReference type="Gene3D" id="3.40.50.410">
    <property type="entry name" value="von Willebrand factor, type A domain"/>
    <property type="match status" value="1"/>
</dbReference>
<keyword evidence="10" id="KW-1185">Reference proteome</keyword>
<feature type="signal peptide" evidence="7">
    <location>
        <begin position="1"/>
        <end position="24"/>
    </location>
</feature>
<dbReference type="RefSeq" id="WP_134717446.1">
    <property type="nucleotide sequence ID" value="NZ_SDKM01000015.1"/>
</dbReference>
<dbReference type="GO" id="GO:0005886">
    <property type="term" value="C:plasma membrane"/>
    <property type="evidence" value="ECO:0007669"/>
    <property type="project" value="UniProtKB-SubCell"/>
</dbReference>
<dbReference type="InterPro" id="IPR002035">
    <property type="entry name" value="VWF_A"/>
</dbReference>
<feature type="transmembrane region" description="Helical" evidence="6">
    <location>
        <begin position="579"/>
        <end position="597"/>
    </location>
</feature>
<feature type="transmembrane region" description="Helical" evidence="6">
    <location>
        <begin position="603"/>
        <end position="629"/>
    </location>
</feature>
<dbReference type="InterPro" id="IPR042094">
    <property type="entry name" value="T2SS_GspF_sf"/>
</dbReference>
<dbReference type="CDD" id="cd00198">
    <property type="entry name" value="vWFA"/>
    <property type="match status" value="1"/>
</dbReference>
<dbReference type="InterPro" id="IPR018076">
    <property type="entry name" value="T2SS_GspF_dom"/>
</dbReference>
<dbReference type="SUPFAM" id="SSF53300">
    <property type="entry name" value="vWA-like"/>
    <property type="match status" value="1"/>
</dbReference>
<dbReference type="Pfam" id="PF13519">
    <property type="entry name" value="VWA_2"/>
    <property type="match status" value="1"/>
</dbReference>
<gene>
    <name evidence="9" type="ORF">EKO23_11745</name>
</gene>
<feature type="transmembrane region" description="Helical" evidence="6">
    <location>
        <begin position="411"/>
        <end position="428"/>
    </location>
</feature>
<evidence type="ECO:0000256" key="3">
    <source>
        <dbReference type="ARBA" id="ARBA00022692"/>
    </source>
</evidence>
<evidence type="ECO:0000256" key="4">
    <source>
        <dbReference type="ARBA" id="ARBA00022989"/>
    </source>
</evidence>
<dbReference type="Pfam" id="PF00482">
    <property type="entry name" value="T2SSF"/>
    <property type="match status" value="1"/>
</dbReference>
<proteinExistence type="predicted"/>
<evidence type="ECO:0000256" key="6">
    <source>
        <dbReference type="SAM" id="Phobius"/>
    </source>
</evidence>
<evidence type="ECO:0000313" key="9">
    <source>
        <dbReference type="EMBL" id="RYP85670.1"/>
    </source>
</evidence>
<reference evidence="9 10" key="1">
    <citation type="submission" date="2019-01" db="EMBL/GenBank/DDBJ databases">
        <title>Nocardioides guangzhouensis sp. nov., an actinobacterium isolated from soil.</title>
        <authorList>
            <person name="Fu Y."/>
            <person name="Cai Y."/>
            <person name="Lin Z."/>
            <person name="Chen P."/>
        </authorList>
    </citation>
    <scope>NUCLEOTIDE SEQUENCE [LARGE SCALE GENOMIC DNA]</scope>
    <source>
        <strain evidence="9 10">130</strain>
    </source>
</reference>
<evidence type="ECO:0000256" key="5">
    <source>
        <dbReference type="ARBA" id="ARBA00023136"/>
    </source>
</evidence>
<keyword evidence="2" id="KW-1003">Cell membrane</keyword>